<evidence type="ECO:0000256" key="3">
    <source>
        <dbReference type="ARBA" id="ARBA00022806"/>
    </source>
</evidence>
<dbReference type="InterPro" id="IPR011990">
    <property type="entry name" value="TPR-like_helical_dom_sf"/>
</dbReference>
<keyword evidence="2 5" id="KW-0378">Hydrolase</keyword>
<evidence type="ECO:0000256" key="1">
    <source>
        <dbReference type="ARBA" id="ARBA00022741"/>
    </source>
</evidence>
<dbReference type="PROSITE" id="PS51198">
    <property type="entry name" value="UVRD_HELICASE_ATP_BIND"/>
    <property type="match status" value="1"/>
</dbReference>
<feature type="domain" description="UvrD-like helicase ATP-binding" evidence="7">
    <location>
        <begin position="200"/>
        <end position="583"/>
    </location>
</feature>
<dbReference type="GeneID" id="19235786"/>
<evidence type="ECO:0000256" key="5">
    <source>
        <dbReference type="PROSITE-ProRule" id="PRU00560"/>
    </source>
</evidence>
<proteinExistence type="predicted"/>
<dbReference type="Pfam" id="PF13361">
    <property type="entry name" value="UvrD_C"/>
    <property type="match status" value="1"/>
</dbReference>
<dbReference type="Pfam" id="PF00580">
    <property type="entry name" value="UvrD-helicase"/>
    <property type="match status" value="1"/>
</dbReference>
<dbReference type="Proteomes" id="UP000019373">
    <property type="component" value="Unassembled WGS sequence"/>
</dbReference>
<dbReference type="SUPFAM" id="SSF52540">
    <property type="entry name" value="P-loop containing nucleoside triphosphate hydrolases"/>
    <property type="match status" value="1"/>
</dbReference>
<dbReference type="InterPro" id="IPR014016">
    <property type="entry name" value="UvrD-like_ATP-bd"/>
</dbReference>
<dbReference type="InterPro" id="IPR027417">
    <property type="entry name" value="P-loop_NTPase"/>
</dbReference>
<dbReference type="GO" id="GO:0005524">
    <property type="term" value="F:ATP binding"/>
    <property type="evidence" value="ECO:0007669"/>
    <property type="project" value="UniProtKB-UniRule"/>
</dbReference>
<dbReference type="HOGENOM" id="CLU_272146_0_0_1"/>
<dbReference type="SUPFAM" id="SSF48452">
    <property type="entry name" value="TPR-like"/>
    <property type="match status" value="1"/>
</dbReference>
<organism evidence="8 9">
    <name type="scientific">Endocarpon pusillum (strain Z07020 / HMAS-L-300199)</name>
    <name type="common">Lichen-forming fungus</name>
    <dbReference type="NCBI Taxonomy" id="1263415"/>
    <lineage>
        <taxon>Eukaryota</taxon>
        <taxon>Fungi</taxon>
        <taxon>Dikarya</taxon>
        <taxon>Ascomycota</taxon>
        <taxon>Pezizomycotina</taxon>
        <taxon>Eurotiomycetes</taxon>
        <taxon>Chaetothyriomycetidae</taxon>
        <taxon>Verrucariales</taxon>
        <taxon>Verrucariaceae</taxon>
        <taxon>Endocarpon</taxon>
    </lineage>
</organism>
<protein>
    <recommendedName>
        <fullName evidence="7">UvrD-like helicase ATP-binding domain-containing protein</fullName>
    </recommendedName>
</protein>
<dbReference type="AlphaFoldDB" id="U1HV87"/>
<dbReference type="eggNOG" id="ENOG502QQZC">
    <property type="taxonomic scope" value="Eukaryota"/>
</dbReference>
<sequence length="1188" mass="134807">MPEPGLDILGKRLGNWKVLLSPKALKRNFGSIEQKLRELASGSWEHPRLYYGIGSEQQRKKLRVPLAATRCNAQTSILWQVDIASDDTPHTECQVVKIWEVADETELAQVIDRVILLQKSCPDELFTQCRQKGLEDTAKNLLPRSFTSHSDTAKPGEEVQGLDVRTVDREVLQMVNRFYTLTEPMIRSVLANDLWAEFPFDFSSDETRVILHFDTSNLILGRSGTGKTTCLVFKLLAKYAAGCALMEERSPRQLLLTRSAELANKLKDYIDRLVRALPKKSIDAGQEQETELPLPDVGTEDDQPSTVFQLQNRSFPLVCTFDRLLELFENTVDYVDREGFPVTNEDENDDTQEKDQSDQSESSEEEIPWWQPSTKSTIAQFIDSQSFRLDYWPRFPANLVKNLPVELAFAEIIGVIQGSISSRETLKPLSREAYLELSSRVAPTFTLETEKSQIYDLFEKYQALKLQRREMDGVDRVTKLIKAVRDNQRLKDIMGATFDEIYIDEVQDLRCLHIELLLSILNEGRAFHFAGDTAQTISQDSHFRFQDIKALFYDHFAGAASLANQPELSRPRLFMLGKNYRSHQGILGLASLVMEMLWNGFPETVDKLEPEIGQIYGPIPVFFLNCNVQMLASGDTSSDEHPKQTLDFGAEQAIIVRDQSTKAKLQAELKDKALILTVLQSKGMEFEDVFLWNFFTDSPCPGGWRCLDTLKTKSGKFDSKKYAAMCSELKQFYVAVTRTRIRLSIIESEEILAVRVADLLKHDVSSPLVEVTTSSDPDFLQELLSLRSVSHDPYKWSDRGHELMQRKQFDDAVICFRRAKDKGGETCTTAYIFEEKGRHLTSSGDAGAARDCFQSAFQKFLELDIIAEAVRCLEKLEEYHEAALLWAQSGNSLRAAPLFAKAGMFKEASDHFHKARNYDKAVDALRQGDLAENLVPYVTENQKKLSPRSFKSHSRFCIYLLQQNNIGSHLLTPAIRLLGSPKEQKEAFMAYEIHDQLADLYAEQRKFKERLLLFFRIGKLGHALKAITDRSPADTNSKSVKEAQQRVQNYYFASQIVCPRRDEVQIPHQLLSSNSDWITAQRLMTSKQRGAIIGNIETIKNGVVKDFLRLHALLNLGLLDIVPTLDAVPFCGIETVFKMAEGVSSLAEHTHDPIILLLTGVMKVDHGTKPFILLKWSPFMNSRPMSTP</sequence>
<dbReference type="PANTHER" id="PTHR21529:SF4">
    <property type="entry name" value="TPR AND ANKYRIN REPEAT-CONTAINING PROTEIN 1"/>
    <property type="match status" value="1"/>
</dbReference>
<evidence type="ECO:0000256" key="4">
    <source>
        <dbReference type="ARBA" id="ARBA00022840"/>
    </source>
</evidence>
<dbReference type="RefSeq" id="XP_007799696.1">
    <property type="nucleotide sequence ID" value="XM_007801505.1"/>
</dbReference>
<accession>U1HV87</accession>
<evidence type="ECO:0000313" key="8">
    <source>
        <dbReference type="EMBL" id="ERF74595.1"/>
    </source>
</evidence>
<dbReference type="EMBL" id="KE720872">
    <property type="protein sequence ID" value="ERF74595.1"/>
    <property type="molecule type" value="Genomic_DNA"/>
</dbReference>
<reference evidence="9" key="1">
    <citation type="journal article" date="2014" name="BMC Genomics">
        <title>Genome characteristics reveal the impact of lichenization on lichen-forming fungus Endocarpon pusillum Hedwig (Verrucariales, Ascomycota).</title>
        <authorList>
            <person name="Wang Y.-Y."/>
            <person name="Liu B."/>
            <person name="Zhang X.-Y."/>
            <person name="Zhou Q.-M."/>
            <person name="Zhang T."/>
            <person name="Li H."/>
            <person name="Yu Y.-F."/>
            <person name="Zhang X.-L."/>
            <person name="Hao X.-Y."/>
            <person name="Wang M."/>
            <person name="Wang L."/>
            <person name="Wei J.-C."/>
        </authorList>
    </citation>
    <scope>NUCLEOTIDE SEQUENCE [LARGE SCALE GENOMIC DNA]</scope>
    <source>
        <strain evidence="9">Z07020 / HMAS-L-300199</strain>
    </source>
</reference>
<dbReference type="GO" id="GO:0004386">
    <property type="term" value="F:helicase activity"/>
    <property type="evidence" value="ECO:0007669"/>
    <property type="project" value="UniProtKB-UniRule"/>
</dbReference>
<keyword evidence="9" id="KW-1185">Reference proteome</keyword>
<dbReference type="InterPro" id="IPR014017">
    <property type="entry name" value="DNA_helicase_UvrD-like_C"/>
</dbReference>
<gene>
    <name evidence="8" type="ORF">EPUS_00725</name>
</gene>
<name>U1HV87_ENDPU</name>
<dbReference type="InterPro" id="IPR039904">
    <property type="entry name" value="TRANK1"/>
</dbReference>
<evidence type="ECO:0000256" key="2">
    <source>
        <dbReference type="ARBA" id="ARBA00022801"/>
    </source>
</evidence>
<keyword evidence="3 5" id="KW-0347">Helicase</keyword>
<dbReference type="Gene3D" id="3.40.50.300">
    <property type="entry name" value="P-loop containing nucleotide triphosphate hydrolases"/>
    <property type="match status" value="2"/>
</dbReference>
<dbReference type="OMA" id="WICESNG"/>
<keyword evidence="4 5" id="KW-0067">ATP-binding</keyword>
<dbReference type="GO" id="GO:0016787">
    <property type="term" value="F:hydrolase activity"/>
    <property type="evidence" value="ECO:0007669"/>
    <property type="project" value="UniProtKB-UniRule"/>
</dbReference>
<feature type="region of interest" description="Disordered" evidence="6">
    <location>
        <begin position="338"/>
        <end position="369"/>
    </location>
</feature>
<evidence type="ECO:0000256" key="6">
    <source>
        <dbReference type="SAM" id="MobiDB-lite"/>
    </source>
</evidence>
<dbReference type="Gene3D" id="1.25.40.10">
    <property type="entry name" value="Tetratricopeptide repeat domain"/>
    <property type="match status" value="1"/>
</dbReference>
<dbReference type="PANTHER" id="PTHR21529">
    <property type="entry name" value="MAMMARY TURMOR VIRUS RECEPTOR HOMOLOG 1, 2 MTVR1, 2"/>
    <property type="match status" value="1"/>
</dbReference>
<evidence type="ECO:0000259" key="7">
    <source>
        <dbReference type="PROSITE" id="PS51198"/>
    </source>
</evidence>
<keyword evidence="1 5" id="KW-0547">Nucleotide-binding</keyword>
<feature type="binding site" evidence="5">
    <location>
        <begin position="221"/>
        <end position="228"/>
    </location>
    <ligand>
        <name>ATP</name>
        <dbReference type="ChEBI" id="CHEBI:30616"/>
    </ligand>
</feature>
<dbReference type="OrthoDB" id="3156807at2759"/>
<evidence type="ECO:0000313" key="9">
    <source>
        <dbReference type="Proteomes" id="UP000019373"/>
    </source>
</evidence>
<feature type="region of interest" description="Disordered" evidence="6">
    <location>
        <begin position="284"/>
        <end position="303"/>
    </location>
</feature>